<evidence type="ECO:0000313" key="3">
    <source>
        <dbReference type="Proteomes" id="UP000236630"/>
    </source>
</evidence>
<reference evidence="2 3" key="1">
    <citation type="journal article" date="2017" name="Front. Genet.">
        <title>Draft sequencing of the heterozygous diploid genome of Satsuma (Citrus unshiu Marc.) using a hybrid assembly approach.</title>
        <authorList>
            <person name="Shimizu T."/>
            <person name="Tanizawa Y."/>
            <person name="Mochizuki T."/>
            <person name="Nagasaki H."/>
            <person name="Yoshioka T."/>
            <person name="Toyoda A."/>
            <person name="Fujiyama A."/>
            <person name="Kaminuma E."/>
            <person name="Nakamura Y."/>
        </authorList>
    </citation>
    <scope>NUCLEOTIDE SEQUENCE [LARGE SCALE GENOMIC DNA]</scope>
    <source>
        <strain evidence="3">cv. Miyagawa wase</strain>
    </source>
</reference>
<organism evidence="2 3">
    <name type="scientific">Citrus unshiu</name>
    <name type="common">Satsuma mandarin</name>
    <name type="synonym">Citrus nobilis var. unshiu</name>
    <dbReference type="NCBI Taxonomy" id="55188"/>
    <lineage>
        <taxon>Eukaryota</taxon>
        <taxon>Viridiplantae</taxon>
        <taxon>Streptophyta</taxon>
        <taxon>Embryophyta</taxon>
        <taxon>Tracheophyta</taxon>
        <taxon>Spermatophyta</taxon>
        <taxon>Magnoliopsida</taxon>
        <taxon>eudicotyledons</taxon>
        <taxon>Gunneridae</taxon>
        <taxon>Pentapetalae</taxon>
        <taxon>rosids</taxon>
        <taxon>malvids</taxon>
        <taxon>Sapindales</taxon>
        <taxon>Rutaceae</taxon>
        <taxon>Aurantioideae</taxon>
        <taxon>Citrus</taxon>
    </lineage>
</organism>
<dbReference type="EMBL" id="BDQV01000107">
    <property type="protein sequence ID" value="GAY54618.1"/>
    <property type="molecule type" value="Genomic_DNA"/>
</dbReference>
<sequence length="70" mass="7867">MRTNHLKSILAVDDSRTRAQTVPASIAARPANYPFRTEPRSRLIPLICVLFLLLIVMKMSSKTAMNVELV</sequence>
<dbReference type="AlphaFoldDB" id="A0A2H5PQH3"/>
<proteinExistence type="predicted"/>
<keyword evidence="1" id="KW-0472">Membrane</keyword>
<comment type="caution">
    <text evidence="2">The sequence shown here is derived from an EMBL/GenBank/DDBJ whole genome shotgun (WGS) entry which is preliminary data.</text>
</comment>
<dbReference type="Proteomes" id="UP000236630">
    <property type="component" value="Unassembled WGS sequence"/>
</dbReference>
<protein>
    <submittedName>
        <fullName evidence="2">Uncharacterized protein</fullName>
    </submittedName>
</protein>
<gene>
    <name evidence="2" type="ORF">CUMW_158150</name>
</gene>
<name>A0A2H5PQH3_CITUN</name>
<evidence type="ECO:0000256" key="1">
    <source>
        <dbReference type="SAM" id="Phobius"/>
    </source>
</evidence>
<keyword evidence="1" id="KW-1133">Transmembrane helix</keyword>
<feature type="transmembrane region" description="Helical" evidence="1">
    <location>
        <begin position="43"/>
        <end position="61"/>
    </location>
</feature>
<accession>A0A2H5PQH3</accession>
<keyword evidence="3" id="KW-1185">Reference proteome</keyword>
<evidence type="ECO:0000313" key="2">
    <source>
        <dbReference type="EMBL" id="GAY54618.1"/>
    </source>
</evidence>
<keyword evidence="1" id="KW-0812">Transmembrane</keyword>